<sequence length="80" mass="9121">MARGIVKNWKQVIGYYFTSPTDKFSLKGLVEEAIDVLQSCQLEVASIVCDQRIFCMQKVDKETYNSVWTKKDECKTCSSG</sequence>
<evidence type="ECO:0000259" key="1">
    <source>
        <dbReference type="Pfam" id="PF21787"/>
    </source>
</evidence>
<dbReference type="InterPro" id="IPR048365">
    <property type="entry name" value="TNP-like_RNaseH_N"/>
</dbReference>
<dbReference type="Proteomes" id="UP001497382">
    <property type="component" value="Unassembled WGS sequence"/>
</dbReference>
<comment type="caution">
    <text evidence="2">The sequence shown here is derived from an EMBL/GenBank/DDBJ whole genome shotgun (WGS) entry which is preliminary data.</text>
</comment>
<evidence type="ECO:0000313" key="2">
    <source>
        <dbReference type="EMBL" id="CAL1278750.1"/>
    </source>
</evidence>
<evidence type="ECO:0000313" key="3">
    <source>
        <dbReference type="Proteomes" id="UP001497382"/>
    </source>
</evidence>
<accession>A0AAV2A3Y7</accession>
<feature type="non-terminal residue" evidence="2">
    <location>
        <position position="80"/>
    </location>
</feature>
<protein>
    <recommendedName>
        <fullName evidence="1">Transposable element P transposase-like RNase H domain-containing protein</fullName>
    </recommendedName>
</protein>
<reference evidence="2 3" key="1">
    <citation type="submission" date="2024-04" db="EMBL/GenBank/DDBJ databases">
        <authorList>
            <person name="Rising A."/>
            <person name="Reimegard J."/>
            <person name="Sonavane S."/>
            <person name="Akerstrom W."/>
            <person name="Nylinder S."/>
            <person name="Hedman E."/>
            <person name="Kallberg Y."/>
        </authorList>
    </citation>
    <scope>NUCLEOTIDE SEQUENCE [LARGE SCALE GENOMIC DNA]</scope>
</reference>
<dbReference type="Pfam" id="PF21787">
    <property type="entry name" value="TNP-like_RNaseH_N"/>
    <property type="match status" value="1"/>
</dbReference>
<dbReference type="EMBL" id="CAXIEN010000116">
    <property type="protein sequence ID" value="CAL1278750.1"/>
    <property type="molecule type" value="Genomic_DNA"/>
</dbReference>
<dbReference type="AlphaFoldDB" id="A0AAV2A3Y7"/>
<organism evidence="2 3">
    <name type="scientific">Larinioides sclopetarius</name>
    <dbReference type="NCBI Taxonomy" id="280406"/>
    <lineage>
        <taxon>Eukaryota</taxon>
        <taxon>Metazoa</taxon>
        <taxon>Ecdysozoa</taxon>
        <taxon>Arthropoda</taxon>
        <taxon>Chelicerata</taxon>
        <taxon>Arachnida</taxon>
        <taxon>Araneae</taxon>
        <taxon>Araneomorphae</taxon>
        <taxon>Entelegynae</taxon>
        <taxon>Araneoidea</taxon>
        <taxon>Araneidae</taxon>
        <taxon>Larinioides</taxon>
    </lineage>
</organism>
<keyword evidence="3" id="KW-1185">Reference proteome</keyword>
<proteinExistence type="predicted"/>
<gene>
    <name evidence="2" type="ORF">LARSCL_LOCUS9968</name>
</gene>
<name>A0AAV2A3Y7_9ARAC</name>
<feature type="domain" description="Transposable element P transposase-like RNase H" evidence="1">
    <location>
        <begin position="1"/>
        <end position="52"/>
    </location>
</feature>